<accession>S8FC60</accession>
<feature type="compositionally biased region" description="Acidic residues" evidence="1">
    <location>
        <begin position="154"/>
        <end position="163"/>
    </location>
</feature>
<dbReference type="HOGENOM" id="CLU_091762_0_0_1"/>
<sequence>MSKKPVGFQFLHSTWMTKSKRNDVPGKHLPKMGNLALYLLCADLSYTCAVVKPTAEVIAEMVSKVDSGAVHGMKILGLVDVANVDKRVVKEKFVWLYEELCQRISLQERERMGFDAVVMEHTLCKVGRFLAGSAYLDRGFKRVEKKKRKATAIEEGDEDEDQGEGSQQKKKKKKAASKKGKERAVD</sequence>
<evidence type="ECO:0000313" key="2">
    <source>
        <dbReference type="EMBL" id="EPS99175.1"/>
    </source>
</evidence>
<protein>
    <submittedName>
        <fullName evidence="2">Uncharacterized protein</fullName>
    </submittedName>
</protein>
<feature type="compositionally biased region" description="Basic residues" evidence="1">
    <location>
        <begin position="168"/>
        <end position="186"/>
    </location>
</feature>
<feature type="region of interest" description="Disordered" evidence="1">
    <location>
        <begin position="143"/>
        <end position="186"/>
    </location>
</feature>
<reference evidence="2 3" key="1">
    <citation type="journal article" date="2012" name="Science">
        <title>The Paleozoic origin of enzymatic lignin decomposition reconstructed from 31 fungal genomes.</title>
        <authorList>
            <person name="Floudas D."/>
            <person name="Binder M."/>
            <person name="Riley R."/>
            <person name="Barry K."/>
            <person name="Blanchette R.A."/>
            <person name="Henrissat B."/>
            <person name="Martinez A.T."/>
            <person name="Otillar R."/>
            <person name="Spatafora J.W."/>
            <person name="Yadav J.S."/>
            <person name="Aerts A."/>
            <person name="Benoit I."/>
            <person name="Boyd A."/>
            <person name="Carlson A."/>
            <person name="Copeland A."/>
            <person name="Coutinho P.M."/>
            <person name="de Vries R.P."/>
            <person name="Ferreira P."/>
            <person name="Findley K."/>
            <person name="Foster B."/>
            <person name="Gaskell J."/>
            <person name="Glotzer D."/>
            <person name="Gorecki P."/>
            <person name="Heitman J."/>
            <person name="Hesse C."/>
            <person name="Hori C."/>
            <person name="Igarashi K."/>
            <person name="Jurgens J.A."/>
            <person name="Kallen N."/>
            <person name="Kersten P."/>
            <person name="Kohler A."/>
            <person name="Kuees U."/>
            <person name="Kumar T.K.A."/>
            <person name="Kuo A."/>
            <person name="LaButti K."/>
            <person name="Larrondo L.F."/>
            <person name="Lindquist E."/>
            <person name="Ling A."/>
            <person name="Lombard V."/>
            <person name="Lucas S."/>
            <person name="Lundell T."/>
            <person name="Martin R."/>
            <person name="McLaughlin D.J."/>
            <person name="Morgenstern I."/>
            <person name="Morin E."/>
            <person name="Murat C."/>
            <person name="Nagy L.G."/>
            <person name="Nolan M."/>
            <person name="Ohm R.A."/>
            <person name="Patyshakuliyeva A."/>
            <person name="Rokas A."/>
            <person name="Ruiz-Duenas F.J."/>
            <person name="Sabat G."/>
            <person name="Salamov A."/>
            <person name="Samejima M."/>
            <person name="Schmutz J."/>
            <person name="Slot J.C."/>
            <person name="St John F."/>
            <person name="Stenlid J."/>
            <person name="Sun H."/>
            <person name="Sun S."/>
            <person name="Syed K."/>
            <person name="Tsang A."/>
            <person name="Wiebenga A."/>
            <person name="Young D."/>
            <person name="Pisabarro A."/>
            <person name="Eastwood D.C."/>
            <person name="Martin F."/>
            <person name="Cullen D."/>
            <person name="Grigoriev I.V."/>
            <person name="Hibbett D.S."/>
        </authorList>
    </citation>
    <scope>NUCLEOTIDE SEQUENCE</scope>
    <source>
        <strain evidence="3">FP-58527</strain>
    </source>
</reference>
<keyword evidence="3" id="KW-1185">Reference proteome</keyword>
<evidence type="ECO:0000313" key="3">
    <source>
        <dbReference type="Proteomes" id="UP000015241"/>
    </source>
</evidence>
<name>S8FC60_FOMSC</name>
<proteinExistence type="predicted"/>
<dbReference type="AlphaFoldDB" id="S8FC60"/>
<evidence type="ECO:0000256" key="1">
    <source>
        <dbReference type="SAM" id="MobiDB-lite"/>
    </source>
</evidence>
<organism evidence="2 3">
    <name type="scientific">Fomitopsis schrenkii</name>
    <name type="common">Brown rot fungus</name>
    <dbReference type="NCBI Taxonomy" id="2126942"/>
    <lineage>
        <taxon>Eukaryota</taxon>
        <taxon>Fungi</taxon>
        <taxon>Dikarya</taxon>
        <taxon>Basidiomycota</taxon>
        <taxon>Agaricomycotina</taxon>
        <taxon>Agaricomycetes</taxon>
        <taxon>Polyporales</taxon>
        <taxon>Fomitopsis</taxon>
    </lineage>
</organism>
<gene>
    <name evidence="2" type="ORF">FOMPIDRAFT_1017272</name>
</gene>
<dbReference type="Proteomes" id="UP000015241">
    <property type="component" value="Unassembled WGS sequence"/>
</dbReference>
<dbReference type="InParanoid" id="S8FC60"/>
<dbReference type="EMBL" id="KE504159">
    <property type="protein sequence ID" value="EPS99175.1"/>
    <property type="molecule type" value="Genomic_DNA"/>
</dbReference>
<dbReference type="OrthoDB" id="2754296at2759"/>